<feature type="domain" description="Protein kinase" evidence="17">
    <location>
        <begin position="41"/>
        <end position="292"/>
    </location>
</feature>
<dbReference type="Pfam" id="PF21122">
    <property type="entry name" value="KA1_BRSK"/>
    <property type="match status" value="1"/>
</dbReference>
<feature type="compositionally biased region" description="Basic and acidic residues" evidence="16">
    <location>
        <begin position="789"/>
        <end position="805"/>
    </location>
</feature>
<dbReference type="Pfam" id="PF21115">
    <property type="entry name" value="UBA_BRSK"/>
    <property type="match status" value="1"/>
</dbReference>
<comment type="catalytic activity">
    <reaction evidence="14">
        <text>L-threonyl-[tau protein] + ATP = O-phospho-L-threonyl-[tau protein] + ADP + H(+)</text>
        <dbReference type="Rhea" id="RHEA:53904"/>
        <dbReference type="Rhea" id="RHEA-COMP:13703"/>
        <dbReference type="Rhea" id="RHEA-COMP:13704"/>
        <dbReference type="ChEBI" id="CHEBI:15378"/>
        <dbReference type="ChEBI" id="CHEBI:30013"/>
        <dbReference type="ChEBI" id="CHEBI:30616"/>
        <dbReference type="ChEBI" id="CHEBI:61977"/>
        <dbReference type="ChEBI" id="CHEBI:456216"/>
        <dbReference type="EC" id="2.7.11.26"/>
    </reaction>
</comment>
<dbReference type="FunFam" id="1.10.510.10:FF:000064">
    <property type="entry name" value="BR serine/threonine-protein kinase 2"/>
    <property type="match status" value="1"/>
</dbReference>
<dbReference type="GO" id="GO:0005737">
    <property type="term" value="C:cytoplasm"/>
    <property type="evidence" value="ECO:0007669"/>
    <property type="project" value="TreeGrafter"/>
</dbReference>
<keyword evidence="8 15" id="KW-0067">ATP-binding</keyword>
<feature type="compositionally biased region" description="Polar residues" evidence="16">
    <location>
        <begin position="822"/>
        <end position="832"/>
    </location>
</feature>
<dbReference type="GO" id="GO:0050321">
    <property type="term" value="F:tau-protein kinase activity"/>
    <property type="evidence" value="ECO:0007669"/>
    <property type="project" value="UniProtKB-EC"/>
</dbReference>
<evidence type="ECO:0000256" key="6">
    <source>
        <dbReference type="ARBA" id="ARBA00022741"/>
    </source>
</evidence>
<evidence type="ECO:0000256" key="4">
    <source>
        <dbReference type="ARBA" id="ARBA00022679"/>
    </source>
</evidence>
<dbReference type="PROSITE" id="PS00108">
    <property type="entry name" value="PROTEIN_KINASE_ST"/>
    <property type="match status" value="1"/>
</dbReference>
<dbReference type="InterPro" id="IPR000719">
    <property type="entry name" value="Prot_kinase_dom"/>
</dbReference>
<gene>
    <name evidence="18" type="ORF">QTP70_021900</name>
</gene>
<evidence type="ECO:0000256" key="2">
    <source>
        <dbReference type="ARBA" id="ARBA00006234"/>
    </source>
</evidence>
<dbReference type="Proteomes" id="UP001274896">
    <property type="component" value="Unassembled WGS sequence"/>
</dbReference>
<evidence type="ECO:0000256" key="11">
    <source>
        <dbReference type="ARBA" id="ARBA00047899"/>
    </source>
</evidence>
<evidence type="ECO:0000256" key="9">
    <source>
        <dbReference type="ARBA" id="ARBA00022842"/>
    </source>
</evidence>
<dbReference type="SUPFAM" id="SSF56112">
    <property type="entry name" value="Protein kinase-like (PK-like)"/>
    <property type="match status" value="1"/>
</dbReference>
<feature type="region of interest" description="Disordered" evidence="16">
    <location>
        <begin position="451"/>
        <end position="576"/>
    </location>
</feature>
<keyword evidence="4" id="KW-0808">Transferase</keyword>
<dbReference type="CDD" id="cd14340">
    <property type="entry name" value="UBA_BRSK"/>
    <property type="match status" value="1"/>
</dbReference>
<evidence type="ECO:0000256" key="13">
    <source>
        <dbReference type="ARBA" id="ARBA00048679"/>
    </source>
</evidence>
<feature type="region of interest" description="Disordered" evidence="16">
    <location>
        <begin position="770"/>
        <end position="832"/>
    </location>
</feature>
<dbReference type="InterPro" id="IPR011009">
    <property type="entry name" value="Kinase-like_dom_sf"/>
</dbReference>
<keyword evidence="9" id="KW-0460">Magnesium</keyword>
<dbReference type="SMART" id="SM00220">
    <property type="entry name" value="S_TKc"/>
    <property type="match status" value="1"/>
</dbReference>
<dbReference type="GO" id="GO:0005524">
    <property type="term" value="F:ATP binding"/>
    <property type="evidence" value="ECO:0007669"/>
    <property type="project" value="UniProtKB-UniRule"/>
</dbReference>
<evidence type="ECO:0000256" key="10">
    <source>
        <dbReference type="ARBA" id="ARBA00022902"/>
    </source>
</evidence>
<evidence type="ECO:0000256" key="16">
    <source>
        <dbReference type="SAM" id="MobiDB-lite"/>
    </source>
</evidence>
<evidence type="ECO:0000256" key="1">
    <source>
        <dbReference type="ARBA" id="ARBA00001946"/>
    </source>
</evidence>
<dbReference type="GO" id="GO:0035556">
    <property type="term" value="P:intracellular signal transduction"/>
    <property type="evidence" value="ECO:0007669"/>
    <property type="project" value="TreeGrafter"/>
</dbReference>
<proteinExistence type="inferred from homology"/>
<dbReference type="GO" id="GO:0046872">
    <property type="term" value="F:metal ion binding"/>
    <property type="evidence" value="ECO:0007669"/>
    <property type="project" value="UniProtKB-KW"/>
</dbReference>
<keyword evidence="19" id="KW-1185">Reference proteome</keyword>
<name>A0AAE0QR58_9TELE</name>
<comment type="cofactor">
    <cofactor evidence="1">
        <name>Mg(2+)</name>
        <dbReference type="ChEBI" id="CHEBI:18420"/>
    </cofactor>
</comment>
<dbReference type="AlphaFoldDB" id="A0AAE0QR58"/>
<evidence type="ECO:0000259" key="17">
    <source>
        <dbReference type="PROSITE" id="PS50011"/>
    </source>
</evidence>
<evidence type="ECO:0000256" key="14">
    <source>
        <dbReference type="ARBA" id="ARBA00048878"/>
    </source>
</evidence>
<dbReference type="PROSITE" id="PS50011">
    <property type="entry name" value="PROTEIN_KINASE_DOM"/>
    <property type="match status" value="1"/>
</dbReference>
<evidence type="ECO:0000256" key="15">
    <source>
        <dbReference type="PROSITE-ProRule" id="PRU10141"/>
    </source>
</evidence>
<organism evidence="18 19">
    <name type="scientific">Hemibagrus guttatus</name>
    <dbReference type="NCBI Taxonomy" id="175788"/>
    <lineage>
        <taxon>Eukaryota</taxon>
        <taxon>Metazoa</taxon>
        <taxon>Chordata</taxon>
        <taxon>Craniata</taxon>
        <taxon>Vertebrata</taxon>
        <taxon>Euteleostomi</taxon>
        <taxon>Actinopterygii</taxon>
        <taxon>Neopterygii</taxon>
        <taxon>Teleostei</taxon>
        <taxon>Ostariophysi</taxon>
        <taxon>Siluriformes</taxon>
        <taxon>Bagridae</taxon>
        <taxon>Hemibagrus</taxon>
    </lineage>
</organism>
<keyword evidence="10" id="KW-0524">Neurogenesis</keyword>
<accession>A0AAE0QR58</accession>
<keyword evidence="3" id="KW-0723">Serine/threonine-protein kinase</keyword>
<evidence type="ECO:0000313" key="18">
    <source>
        <dbReference type="EMBL" id="KAK3529253.1"/>
    </source>
</evidence>
<comment type="catalytic activity">
    <reaction evidence="12">
        <text>L-seryl-[tau protein] + ATP = O-phospho-L-seryl-[tau protein] + ADP + H(+)</text>
        <dbReference type="Rhea" id="RHEA:12801"/>
        <dbReference type="Rhea" id="RHEA-COMP:13701"/>
        <dbReference type="Rhea" id="RHEA-COMP:13702"/>
        <dbReference type="ChEBI" id="CHEBI:15378"/>
        <dbReference type="ChEBI" id="CHEBI:29999"/>
        <dbReference type="ChEBI" id="CHEBI:30616"/>
        <dbReference type="ChEBI" id="CHEBI:83421"/>
        <dbReference type="ChEBI" id="CHEBI:456216"/>
        <dbReference type="EC" id="2.7.11.26"/>
    </reaction>
</comment>
<comment type="catalytic activity">
    <reaction evidence="13">
        <text>L-seryl-[protein] + ATP = O-phospho-L-seryl-[protein] + ADP + H(+)</text>
        <dbReference type="Rhea" id="RHEA:17989"/>
        <dbReference type="Rhea" id="RHEA-COMP:9863"/>
        <dbReference type="Rhea" id="RHEA-COMP:11604"/>
        <dbReference type="ChEBI" id="CHEBI:15378"/>
        <dbReference type="ChEBI" id="CHEBI:29999"/>
        <dbReference type="ChEBI" id="CHEBI:30616"/>
        <dbReference type="ChEBI" id="CHEBI:83421"/>
        <dbReference type="ChEBI" id="CHEBI:456216"/>
        <dbReference type="EC" id="2.7.11.1"/>
    </reaction>
</comment>
<evidence type="ECO:0000256" key="3">
    <source>
        <dbReference type="ARBA" id="ARBA00022527"/>
    </source>
</evidence>
<dbReference type="InterPro" id="IPR048622">
    <property type="entry name" value="BRSK1_2-like_UBA"/>
</dbReference>
<dbReference type="InterPro" id="IPR017441">
    <property type="entry name" value="Protein_kinase_ATP_BS"/>
</dbReference>
<keyword evidence="5" id="KW-0479">Metal-binding</keyword>
<dbReference type="PROSITE" id="PS00107">
    <property type="entry name" value="PROTEIN_KINASE_ATP"/>
    <property type="match status" value="1"/>
</dbReference>
<protein>
    <recommendedName>
        <fullName evidence="17">Protein kinase domain-containing protein</fullName>
    </recommendedName>
</protein>
<dbReference type="PANTHER" id="PTHR24346:SF36">
    <property type="entry name" value="SERINE_THREONINE-PROTEIN KINASE BRSK1 ISOFORM X1-RELATED"/>
    <property type="match status" value="1"/>
</dbReference>
<comment type="caution">
    <text evidence="18">The sequence shown here is derived from an EMBL/GenBank/DDBJ whole genome shotgun (WGS) entry which is preliminary data.</text>
</comment>
<feature type="binding site" evidence="15">
    <location>
        <position position="70"/>
    </location>
    <ligand>
        <name>ATP</name>
        <dbReference type="ChEBI" id="CHEBI:30616"/>
    </ligand>
</feature>
<dbReference type="CDD" id="cd14081">
    <property type="entry name" value="STKc_BRSK1_2"/>
    <property type="match status" value="1"/>
</dbReference>
<keyword evidence="6 15" id="KW-0547">Nucleotide-binding</keyword>
<dbReference type="Pfam" id="PF00069">
    <property type="entry name" value="Pkinase"/>
    <property type="match status" value="1"/>
</dbReference>
<evidence type="ECO:0000256" key="7">
    <source>
        <dbReference type="ARBA" id="ARBA00022777"/>
    </source>
</evidence>
<comment type="catalytic activity">
    <reaction evidence="11">
        <text>L-threonyl-[protein] + ATP = O-phospho-L-threonyl-[protein] + ADP + H(+)</text>
        <dbReference type="Rhea" id="RHEA:46608"/>
        <dbReference type="Rhea" id="RHEA-COMP:11060"/>
        <dbReference type="Rhea" id="RHEA-COMP:11605"/>
        <dbReference type="ChEBI" id="CHEBI:15378"/>
        <dbReference type="ChEBI" id="CHEBI:30013"/>
        <dbReference type="ChEBI" id="CHEBI:30616"/>
        <dbReference type="ChEBI" id="CHEBI:61977"/>
        <dbReference type="ChEBI" id="CHEBI:456216"/>
        <dbReference type="EC" id="2.7.11.1"/>
    </reaction>
</comment>
<reference evidence="18" key="1">
    <citation type="submission" date="2023-06" db="EMBL/GenBank/DDBJ databases">
        <title>Male Hemibagrus guttatus genome.</title>
        <authorList>
            <person name="Bian C."/>
        </authorList>
    </citation>
    <scope>NUCLEOTIDE SEQUENCE</scope>
    <source>
        <strain evidence="18">Male_cb2023</strain>
        <tissue evidence="18">Muscle</tissue>
    </source>
</reference>
<sequence length="832" mass="93457">MMTLKKDMDEVIECKRDAACPLFAMSKDLTCGQTAQYVGPYRLEKTLGKGQTGLVKLGVHCITGQKVAIKIVNREKLSESVLMKVEREIAILKLIEHPHVLKLHDVYENNKYLYLVLEHVSGGELFDYLVKKGRLTPKEARKFFRQIISALDFCHSHSICHRDLKPENLLLDEKNNIRIADFGMASLQVGDSLLETSCGSPHYACPEVIRGEKYDGRRADVWSCGVILFALLVGALPFDHDNLRQLLEKVKSGIFHMPHFIPPDCQSLLRGMIEVDSEKRLTLEQIQKHAWYLSGRNEPCPEQPPPRRVCVRRILSLTELDPDVLESMHSLGCFRDRVKLTRDLQCEEDNQEKMIYYLLLDRKERYPSYEDEDLPPRNDVGQYTMGSCRNGIRKKKIHPPHDKCHDICMEFHMVFLCSWAYPEGFLSWRLVHGFHRDSVICSFGHVSADPPRKRVDSPMLTRHGRCRPERKSLEVLSVTDQGSPTPPRRALDTSAHSQRSRSVSGASTGLSSSPLSSPRVTPQGSPLPTPLGTPVHHPHPPPSSSSSSRAEGGGVGSLSLTPPTSPGGGGAGMAASSSAHWRTRFNSFKNNLLGSPRFHRRKLQVPTSEDMSSLTPESSPELAKRSWFGNFISLEKEEQIFVVIRDKPLSSIKADIVHAFLSIPSLSHSVVSQTSFRAEYKSSGGPSVFQKPVKFQVDIAFSEGERERDREREREREGKRNYGIYSVTFTLISGPSRRFKRVVETIQAQLLSTHDQPSVQALVATRPVFALTDEKNGRPHGTPTRQNSRRSEGGADRCEWVERGEGGALLQRRGSAKERTRLLSSNGTQSQP</sequence>
<evidence type="ECO:0000256" key="8">
    <source>
        <dbReference type="ARBA" id="ARBA00022840"/>
    </source>
</evidence>
<comment type="similarity">
    <text evidence="2">Belongs to the protein kinase superfamily. CAMK Ser/Thr protein kinase family. SNF1 subfamily.</text>
</comment>
<dbReference type="FunFam" id="3.30.200.20:FF:000003">
    <property type="entry name" value="Non-specific serine/threonine protein kinase"/>
    <property type="match status" value="1"/>
</dbReference>
<evidence type="ECO:0000313" key="19">
    <source>
        <dbReference type="Proteomes" id="UP001274896"/>
    </source>
</evidence>
<dbReference type="PANTHER" id="PTHR24346">
    <property type="entry name" value="MAP/MICROTUBULE AFFINITY-REGULATING KINASE"/>
    <property type="match status" value="1"/>
</dbReference>
<dbReference type="InterPro" id="IPR008271">
    <property type="entry name" value="Ser/Thr_kinase_AS"/>
</dbReference>
<keyword evidence="7" id="KW-0418">Kinase</keyword>
<evidence type="ECO:0000256" key="5">
    <source>
        <dbReference type="ARBA" id="ARBA00022723"/>
    </source>
</evidence>
<feature type="compositionally biased region" description="Low complexity" evidence="16">
    <location>
        <begin position="500"/>
        <end position="521"/>
    </location>
</feature>
<dbReference type="EMBL" id="JAUCMX010000012">
    <property type="protein sequence ID" value="KAK3529253.1"/>
    <property type="molecule type" value="Genomic_DNA"/>
</dbReference>
<dbReference type="Gene3D" id="1.10.510.10">
    <property type="entry name" value="Transferase(Phosphotransferase) domain 1"/>
    <property type="match status" value="1"/>
</dbReference>
<dbReference type="GO" id="GO:0007399">
    <property type="term" value="P:nervous system development"/>
    <property type="evidence" value="ECO:0007669"/>
    <property type="project" value="UniProtKB-KW"/>
</dbReference>
<evidence type="ECO:0000256" key="12">
    <source>
        <dbReference type="ARBA" id="ARBA00048291"/>
    </source>
</evidence>